<evidence type="ECO:0000313" key="2">
    <source>
        <dbReference type="EMBL" id="EPR36208.1"/>
    </source>
</evidence>
<dbReference type="eggNOG" id="ENOG5034619">
    <property type="taxonomic scope" value="Bacteria"/>
</dbReference>
<dbReference type="Proteomes" id="UP000014975">
    <property type="component" value="Unassembled WGS sequence"/>
</dbReference>
<dbReference type="EMBL" id="ATHI01000001">
    <property type="protein sequence ID" value="EPR36208.1"/>
    <property type="molecule type" value="Genomic_DNA"/>
</dbReference>
<protein>
    <recommendedName>
        <fullName evidence="4">TIGR03067 domain-containing protein</fullName>
    </recommendedName>
</protein>
<accession>S7UV30</accession>
<dbReference type="PATRIC" id="fig|1121439.3.peg.121"/>
<keyword evidence="3" id="KW-1185">Reference proteome</keyword>
<evidence type="ECO:0000256" key="1">
    <source>
        <dbReference type="SAM" id="SignalP"/>
    </source>
</evidence>
<reference evidence="2 3" key="1">
    <citation type="journal article" date="2013" name="Genome Announc.">
        <title>Draft genome sequences for three mercury-methylating, sulfate-reducing bacteria.</title>
        <authorList>
            <person name="Brown S.D."/>
            <person name="Hurt R.A.Jr."/>
            <person name="Gilmour C.C."/>
            <person name="Elias D.A."/>
        </authorList>
    </citation>
    <scope>NUCLEOTIDE SEQUENCE [LARGE SCALE GENOMIC DNA]</scope>
    <source>
        <strain evidence="2 3">DSM 16529</strain>
    </source>
</reference>
<dbReference type="OrthoDB" id="5465347at2"/>
<comment type="caution">
    <text evidence="2">The sequence shown here is derived from an EMBL/GenBank/DDBJ whole genome shotgun (WGS) entry which is preliminary data.</text>
</comment>
<sequence length="133" mass="14037">MKLARTLLLALAAVVLAAPSASFADALEGAWNVVGWESGAAQSEEPAYEGQAVIKKHGDGYVFEGIIDGGEYFGVGLFDEKGATLSLAFQGPSGNDAGLTVLTLSGDTLTGRWLYLGDEEGRVGREVWTREKQ</sequence>
<dbReference type="AlphaFoldDB" id="S7UV30"/>
<gene>
    <name evidence="2" type="ORF">dsat_1736</name>
</gene>
<organism evidence="2 3">
    <name type="scientific">Alkalidesulfovibrio alkalitolerans DSM 16529</name>
    <dbReference type="NCBI Taxonomy" id="1121439"/>
    <lineage>
        <taxon>Bacteria</taxon>
        <taxon>Pseudomonadati</taxon>
        <taxon>Thermodesulfobacteriota</taxon>
        <taxon>Desulfovibrionia</taxon>
        <taxon>Desulfovibrionales</taxon>
        <taxon>Desulfovibrionaceae</taxon>
        <taxon>Alkalidesulfovibrio</taxon>
    </lineage>
</organism>
<evidence type="ECO:0000313" key="3">
    <source>
        <dbReference type="Proteomes" id="UP000014975"/>
    </source>
</evidence>
<evidence type="ECO:0008006" key="4">
    <source>
        <dbReference type="Google" id="ProtNLM"/>
    </source>
</evidence>
<feature type="signal peptide" evidence="1">
    <location>
        <begin position="1"/>
        <end position="24"/>
    </location>
</feature>
<dbReference type="RefSeq" id="WP_020885622.1">
    <property type="nucleotide sequence ID" value="NZ_ATHI01000001.1"/>
</dbReference>
<proteinExistence type="predicted"/>
<feature type="chain" id="PRO_5004557841" description="TIGR03067 domain-containing protein" evidence="1">
    <location>
        <begin position="25"/>
        <end position="133"/>
    </location>
</feature>
<name>S7UV30_9BACT</name>
<keyword evidence="1" id="KW-0732">Signal</keyword>